<reference evidence="1" key="1">
    <citation type="submission" date="2021-03" db="EMBL/GenBank/DDBJ databases">
        <authorList>
            <person name="Wang G."/>
        </authorList>
    </citation>
    <scope>NUCLEOTIDE SEQUENCE</scope>
    <source>
        <strain evidence="1">KCTC 12899</strain>
    </source>
</reference>
<accession>A0A8J7QM09</accession>
<protein>
    <recommendedName>
        <fullName evidence="3">Tetratricopeptide repeat protein</fullName>
    </recommendedName>
</protein>
<proteinExistence type="predicted"/>
<dbReference type="SUPFAM" id="SSF48452">
    <property type="entry name" value="TPR-like"/>
    <property type="match status" value="1"/>
</dbReference>
<dbReference type="Proteomes" id="UP000664417">
    <property type="component" value="Unassembled WGS sequence"/>
</dbReference>
<keyword evidence="2" id="KW-1185">Reference proteome</keyword>
<evidence type="ECO:0000313" key="2">
    <source>
        <dbReference type="Proteomes" id="UP000664417"/>
    </source>
</evidence>
<dbReference type="RefSeq" id="WP_207860765.1">
    <property type="nucleotide sequence ID" value="NZ_JAFREP010000019.1"/>
</dbReference>
<sequence>MTLLHLFVSILVCFQPGGDTLQNEPHFRQEITGDLGNIESWILHPNSDFTEAQRQTARDTLPLAKNAVAHNRLCFAADHITTLRKALAVPRTEAPAGDLTVTRTITRIDAVLSQSCLFSELEALDKRLKRVETLINGKDPTSARLLMSSISLERIPKDHPLHQQHQAFDKALADQAADSQTKAWFSKLGTWLEVLLILVLLPFVLQGLPWIPRIISWLLGKYWRNRLNIRIADLTVDTKNAAARSSELAQVFNHEIGKFNKQFSGQTNTEIVDIDFSSKLNFRIPKSSQPIQLPNELVASPITIGSVTLSNSLINFLMRTFVVQPAGDTLEGVIFKVENNYVFDLSLHLNPSLLTKKDPPRLSGRGPDLNRVIQEVAAKYIIHQSARKQTLWLTDNWKSLHDYLEGETLLWAPAGNDLEKARRCLERAVGHDPANWMARYRLALQLGTMGNHEGGNIQFRYLEMFFFEGRNTPMQSRLEAFISAEPFFPFQVRYNRLILMAQSRSRAVRNQSLVLAIGMYLYVRMAKLWLEGTTAKPGDGGCRCPLTTSCDASLQKALVEDLDQVVPGFNSEDLTFTCKKPLDEVIKPWLSAVRIQAATLFIDERPDQTQTLVRHSDSPDLQIGGLHYANPEEVGFNIDGALETLELFKQTQSHLQAVKSGDSKNAPKQGRDHARVNLEKVLLLSLSLVCHVKLHLLEAFRDDVQKATELDPAQAKVALKLANSIAAHECRIFTRKGINLESNCSYAQAHSIAQYSTARACYLIHEIRDQLKKAADGYDLHAYQFFNYALYTHPPGDRVHLFTDFAGLIMKVKTKHDLDWTLEAKRLLNEALKIDQKNQKSHFLMGTLYQQHPRGHNDDKATYHFEKSGNGPWSHFNLARIHYQNQDYEKALEELDHSFYQHEPKANWWDMRQMLYGQTVVKLIERGTVTDMADPRVQRMIAYLTQFTENHPDLFDLVSRAKTLTYKHAAQPLAVHQQAEALFDSLEALAQKTTDKAG</sequence>
<gene>
    <name evidence="1" type="ORF">J3U88_20205</name>
</gene>
<name>A0A8J7QM09_9BACT</name>
<dbReference type="InterPro" id="IPR011990">
    <property type="entry name" value="TPR-like_helical_dom_sf"/>
</dbReference>
<evidence type="ECO:0000313" key="1">
    <source>
        <dbReference type="EMBL" id="MBO1320813.1"/>
    </source>
</evidence>
<organism evidence="1 2">
    <name type="scientific">Acanthopleuribacter pedis</name>
    <dbReference type="NCBI Taxonomy" id="442870"/>
    <lineage>
        <taxon>Bacteria</taxon>
        <taxon>Pseudomonadati</taxon>
        <taxon>Acidobacteriota</taxon>
        <taxon>Holophagae</taxon>
        <taxon>Acanthopleuribacterales</taxon>
        <taxon>Acanthopleuribacteraceae</taxon>
        <taxon>Acanthopleuribacter</taxon>
    </lineage>
</organism>
<comment type="caution">
    <text evidence="1">The sequence shown here is derived from an EMBL/GenBank/DDBJ whole genome shotgun (WGS) entry which is preliminary data.</text>
</comment>
<evidence type="ECO:0008006" key="3">
    <source>
        <dbReference type="Google" id="ProtNLM"/>
    </source>
</evidence>
<dbReference type="AlphaFoldDB" id="A0A8J7QM09"/>
<dbReference type="EMBL" id="JAFREP010000019">
    <property type="protein sequence ID" value="MBO1320813.1"/>
    <property type="molecule type" value="Genomic_DNA"/>
</dbReference>
<dbReference type="Gene3D" id="1.25.40.10">
    <property type="entry name" value="Tetratricopeptide repeat domain"/>
    <property type="match status" value="1"/>
</dbReference>